<keyword evidence="1" id="KW-0732">Signal</keyword>
<feature type="chain" id="PRO_5041960638" evidence="1">
    <location>
        <begin position="18"/>
        <end position="121"/>
    </location>
</feature>
<name>A0AAD9X712_9ROSI</name>
<evidence type="ECO:0000313" key="2">
    <source>
        <dbReference type="EMBL" id="KAK2653871.1"/>
    </source>
</evidence>
<dbReference type="Proteomes" id="UP001280121">
    <property type="component" value="Unassembled WGS sequence"/>
</dbReference>
<gene>
    <name evidence="2" type="ORF">Ddye_013727</name>
</gene>
<evidence type="ECO:0000256" key="1">
    <source>
        <dbReference type="SAM" id="SignalP"/>
    </source>
</evidence>
<proteinExistence type="predicted"/>
<reference evidence="2" key="1">
    <citation type="journal article" date="2023" name="Plant J.">
        <title>Genome sequences and population genomics provide insights into the demographic history, inbreeding, and mutation load of two 'living fossil' tree species of Dipteronia.</title>
        <authorList>
            <person name="Feng Y."/>
            <person name="Comes H.P."/>
            <person name="Chen J."/>
            <person name="Zhu S."/>
            <person name="Lu R."/>
            <person name="Zhang X."/>
            <person name="Li P."/>
            <person name="Qiu J."/>
            <person name="Olsen K.M."/>
            <person name="Qiu Y."/>
        </authorList>
    </citation>
    <scope>NUCLEOTIDE SEQUENCE</scope>
    <source>
        <strain evidence="2">KIB01</strain>
    </source>
</reference>
<protein>
    <submittedName>
        <fullName evidence="2">Uncharacterized protein</fullName>
    </submittedName>
</protein>
<feature type="signal peptide" evidence="1">
    <location>
        <begin position="1"/>
        <end position="17"/>
    </location>
</feature>
<evidence type="ECO:0000313" key="3">
    <source>
        <dbReference type="Proteomes" id="UP001280121"/>
    </source>
</evidence>
<comment type="caution">
    <text evidence="2">The sequence shown here is derived from an EMBL/GenBank/DDBJ whole genome shotgun (WGS) entry which is preliminary data.</text>
</comment>
<dbReference type="EMBL" id="JANJYI010000004">
    <property type="protein sequence ID" value="KAK2653871.1"/>
    <property type="molecule type" value="Genomic_DNA"/>
</dbReference>
<keyword evidence="3" id="KW-1185">Reference proteome</keyword>
<sequence length="121" mass="13957">MHTSTTLLTSKFALLLANFVPTPSRFSTPLIFGIAKQLMKYAHVVSFTESVFSKACNLFAEMKLMVELYKQMIAETDQHETFVSAHRPLTGDNLLGKHLLVETEMEKCQERLNQNQRWRNH</sequence>
<accession>A0AAD9X712</accession>
<organism evidence="2 3">
    <name type="scientific">Dipteronia dyeriana</name>
    <dbReference type="NCBI Taxonomy" id="168575"/>
    <lineage>
        <taxon>Eukaryota</taxon>
        <taxon>Viridiplantae</taxon>
        <taxon>Streptophyta</taxon>
        <taxon>Embryophyta</taxon>
        <taxon>Tracheophyta</taxon>
        <taxon>Spermatophyta</taxon>
        <taxon>Magnoliopsida</taxon>
        <taxon>eudicotyledons</taxon>
        <taxon>Gunneridae</taxon>
        <taxon>Pentapetalae</taxon>
        <taxon>rosids</taxon>
        <taxon>malvids</taxon>
        <taxon>Sapindales</taxon>
        <taxon>Sapindaceae</taxon>
        <taxon>Hippocastanoideae</taxon>
        <taxon>Acereae</taxon>
        <taxon>Dipteronia</taxon>
    </lineage>
</organism>
<dbReference type="AlphaFoldDB" id="A0AAD9X712"/>